<accession>T1KLW0</accession>
<evidence type="ECO:0000313" key="1">
    <source>
        <dbReference type="EnsemblMetazoa" id="tetur14g03850.1"/>
    </source>
</evidence>
<organism evidence="1 2">
    <name type="scientific">Tetranychus urticae</name>
    <name type="common">Two-spotted spider mite</name>
    <dbReference type="NCBI Taxonomy" id="32264"/>
    <lineage>
        <taxon>Eukaryota</taxon>
        <taxon>Metazoa</taxon>
        <taxon>Ecdysozoa</taxon>
        <taxon>Arthropoda</taxon>
        <taxon>Chelicerata</taxon>
        <taxon>Arachnida</taxon>
        <taxon>Acari</taxon>
        <taxon>Acariformes</taxon>
        <taxon>Trombidiformes</taxon>
        <taxon>Prostigmata</taxon>
        <taxon>Eleutherengona</taxon>
        <taxon>Raphignathae</taxon>
        <taxon>Tetranychoidea</taxon>
        <taxon>Tetranychidae</taxon>
        <taxon>Tetranychus</taxon>
    </lineage>
</organism>
<proteinExistence type="predicted"/>
<sequence>MCVFKMAAIVSKWLQIERRTKTKESRERQSELTRILVSPN</sequence>
<dbReference type="HOGENOM" id="CLU_3300015_0_0_1"/>
<name>T1KLW0_TETUR</name>
<reference evidence="1" key="2">
    <citation type="submission" date="2015-06" db="UniProtKB">
        <authorList>
            <consortium name="EnsemblMetazoa"/>
        </authorList>
    </citation>
    <scope>IDENTIFICATION</scope>
</reference>
<keyword evidence="2" id="KW-1185">Reference proteome</keyword>
<dbReference type="AlphaFoldDB" id="T1KLW0"/>
<reference evidence="2" key="1">
    <citation type="submission" date="2011-08" db="EMBL/GenBank/DDBJ databases">
        <authorList>
            <person name="Rombauts S."/>
        </authorList>
    </citation>
    <scope>NUCLEOTIDE SEQUENCE</scope>
    <source>
        <strain evidence="2">London</strain>
    </source>
</reference>
<protein>
    <submittedName>
        <fullName evidence="1">Uncharacterized protein</fullName>
    </submittedName>
</protein>
<dbReference type="EnsemblMetazoa" id="tetur14g03850.1">
    <property type="protein sequence ID" value="tetur14g03850.1"/>
    <property type="gene ID" value="tetur14g03850"/>
</dbReference>
<dbReference type="EMBL" id="CAEY01000212">
    <property type="status" value="NOT_ANNOTATED_CDS"/>
    <property type="molecule type" value="Genomic_DNA"/>
</dbReference>
<evidence type="ECO:0000313" key="2">
    <source>
        <dbReference type="Proteomes" id="UP000015104"/>
    </source>
</evidence>
<dbReference type="Proteomes" id="UP000015104">
    <property type="component" value="Unassembled WGS sequence"/>
</dbReference>